<dbReference type="Proteomes" id="UP001529340">
    <property type="component" value="Unassembled WGS sequence"/>
</dbReference>
<reference evidence="3" key="1">
    <citation type="submission" date="2023-06" db="EMBL/GenBank/DDBJ databases">
        <title>Identification and characterization of horizontal gene transfer across gut microbiota members of farm animals based on homology search.</title>
        <authorList>
            <person name="Zeman M."/>
            <person name="Kubasova T."/>
            <person name="Jahodarova E."/>
            <person name="Nykrynova M."/>
            <person name="Rychlik I."/>
        </authorList>
    </citation>
    <scope>NUCLEOTIDE SEQUENCE [LARGE SCALE GENOMIC DNA]</scope>
    <source>
        <strain evidence="3">ET39</strain>
    </source>
</reference>
<reference evidence="2 3" key="3">
    <citation type="submission" date="2023-06" db="EMBL/GenBank/DDBJ databases">
        <authorList>
            <person name="Zeman M."/>
            <person name="Kubasova T."/>
            <person name="Jahodarova E."/>
            <person name="Nykrynova M."/>
            <person name="Rychlik I."/>
        </authorList>
    </citation>
    <scope>NUCLEOTIDE SEQUENCE [LARGE SCALE GENOMIC DNA]</scope>
    <source>
        <strain evidence="2 3">ET39</strain>
    </source>
</reference>
<keyword evidence="1" id="KW-0472">Membrane</keyword>
<keyword evidence="3" id="KW-1185">Reference proteome</keyword>
<gene>
    <name evidence="2" type="ORF">QUV96_02815</name>
</gene>
<evidence type="ECO:0000313" key="2">
    <source>
        <dbReference type="EMBL" id="MDM8156567.1"/>
    </source>
</evidence>
<dbReference type="EMBL" id="JAUDCG010000008">
    <property type="protein sequence ID" value="MDM8156567.1"/>
    <property type="molecule type" value="Genomic_DNA"/>
</dbReference>
<sequence>MEDRTCPFCGGRQSGSRCEICGRSTVKIQQAGYVAVRPAHPYQEQHPPKEKGRTDRAMAHPYRKDLFEKRIVQERQQKAQRQKQVDRAMHVANATSIITFLIILAVILFLAF</sequence>
<dbReference type="RefSeq" id="WP_289607037.1">
    <property type="nucleotide sequence ID" value="NZ_JAUDCG010000008.1"/>
</dbReference>
<keyword evidence="1" id="KW-1133">Transmembrane helix</keyword>
<proteinExistence type="predicted"/>
<accession>A0ABT7UAC6</accession>
<keyword evidence="1" id="KW-0812">Transmembrane</keyword>
<reference evidence="2 3" key="2">
    <citation type="submission" date="2023-06" db="EMBL/GenBank/DDBJ databases">
        <title>Identification and characterization of horizontal gene transfer across gut microbiota members of farm animals based on homology search.</title>
        <authorList>
            <person name="Schwarzerova J."/>
            <person name="Nykrynova M."/>
            <person name="Jureckova K."/>
            <person name="Cejkova D."/>
            <person name="Rychlik I."/>
        </authorList>
    </citation>
    <scope>NUCLEOTIDE SEQUENCE [LARGE SCALE GENOMIC DNA]</scope>
    <source>
        <strain evidence="2 3">ET39</strain>
    </source>
</reference>
<feature type="transmembrane region" description="Helical" evidence="1">
    <location>
        <begin position="91"/>
        <end position="111"/>
    </location>
</feature>
<organism evidence="2 3">
    <name type="scientific">Amedibacillus dolichus</name>
    <dbReference type="NCBI Taxonomy" id="31971"/>
    <lineage>
        <taxon>Bacteria</taxon>
        <taxon>Bacillati</taxon>
        <taxon>Bacillota</taxon>
        <taxon>Erysipelotrichia</taxon>
        <taxon>Erysipelotrichales</taxon>
        <taxon>Erysipelotrichaceae</taxon>
        <taxon>Amedibacillus</taxon>
    </lineage>
</organism>
<evidence type="ECO:0000313" key="3">
    <source>
        <dbReference type="Proteomes" id="UP001529340"/>
    </source>
</evidence>
<evidence type="ECO:0000256" key="1">
    <source>
        <dbReference type="SAM" id="Phobius"/>
    </source>
</evidence>
<comment type="caution">
    <text evidence="2">The sequence shown here is derived from an EMBL/GenBank/DDBJ whole genome shotgun (WGS) entry which is preliminary data.</text>
</comment>
<name>A0ABT7UAC6_9FIRM</name>
<protein>
    <submittedName>
        <fullName evidence="2">Uncharacterized protein</fullName>
    </submittedName>
</protein>